<feature type="non-terminal residue" evidence="1">
    <location>
        <position position="176"/>
    </location>
</feature>
<dbReference type="AlphaFoldDB" id="A0A9N9EJD6"/>
<proteinExistence type="predicted"/>
<evidence type="ECO:0000313" key="1">
    <source>
        <dbReference type="EMBL" id="CAG8682104.1"/>
    </source>
</evidence>
<dbReference type="Proteomes" id="UP000789831">
    <property type="component" value="Unassembled WGS sequence"/>
</dbReference>
<evidence type="ECO:0000313" key="2">
    <source>
        <dbReference type="Proteomes" id="UP000789831"/>
    </source>
</evidence>
<gene>
    <name evidence="1" type="ORF">AGERDE_LOCUS12715</name>
</gene>
<keyword evidence="2" id="KW-1185">Reference proteome</keyword>
<sequence>MFQPIITEPALETFAFIKAELFTCQLTNGVTNHRFNAAGNKKLALFFFYNSLELSLFVEGLQHELRIQWDGIIDIKYGVDKHVFIKLNENARKCYYFHNNGYGQCQPLFVTADPTGGKFHGVKAIVATAMDDLNANNLSLIVSGLQAILQPPVFKAMYTIQDWQEKEKNELENLIP</sequence>
<organism evidence="1 2">
    <name type="scientific">Ambispora gerdemannii</name>
    <dbReference type="NCBI Taxonomy" id="144530"/>
    <lineage>
        <taxon>Eukaryota</taxon>
        <taxon>Fungi</taxon>
        <taxon>Fungi incertae sedis</taxon>
        <taxon>Mucoromycota</taxon>
        <taxon>Glomeromycotina</taxon>
        <taxon>Glomeromycetes</taxon>
        <taxon>Archaeosporales</taxon>
        <taxon>Ambisporaceae</taxon>
        <taxon>Ambispora</taxon>
    </lineage>
</organism>
<comment type="caution">
    <text evidence="1">The sequence shown here is derived from an EMBL/GenBank/DDBJ whole genome shotgun (WGS) entry which is preliminary data.</text>
</comment>
<reference evidence="1" key="1">
    <citation type="submission" date="2021-06" db="EMBL/GenBank/DDBJ databases">
        <authorList>
            <person name="Kallberg Y."/>
            <person name="Tangrot J."/>
            <person name="Rosling A."/>
        </authorList>
    </citation>
    <scope>NUCLEOTIDE SEQUENCE</scope>
    <source>
        <strain evidence="1">MT106</strain>
    </source>
</reference>
<protein>
    <submittedName>
        <fullName evidence="1">4616_t:CDS:1</fullName>
    </submittedName>
</protein>
<dbReference type="EMBL" id="CAJVPL010010823">
    <property type="protein sequence ID" value="CAG8682104.1"/>
    <property type="molecule type" value="Genomic_DNA"/>
</dbReference>
<accession>A0A9N9EJD6</accession>
<name>A0A9N9EJD6_9GLOM</name>